<evidence type="ECO:0000313" key="4">
    <source>
        <dbReference type="Proteomes" id="UP000469558"/>
    </source>
</evidence>
<reference evidence="3 4" key="1">
    <citation type="submission" date="2018-05" db="EMBL/GenBank/DDBJ databases">
        <title>Genome sequencing and assembly of the regulated plant pathogen Lachnellula willkommii and related sister species for the development of diagnostic species identification markers.</title>
        <authorList>
            <person name="Giroux E."/>
            <person name="Bilodeau G."/>
        </authorList>
    </citation>
    <scope>NUCLEOTIDE SEQUENCE [LARGE SCALE GENOMIC DNA]</scope>
    <source>
        <strain evidence="3 4">CBS 268.59</strain>
    </source>
</reference>
<keyword evidence="1" id="KW-0732">Signal</keyword>
<dbReference type="EMBL" id="QGMK01001068">
    <property type="protein sequence ID" value="TVY73476.1"/>
    <property type="molecule type" value="Genomic_DNA"/>
</dbReference>
<dbReference type="AlphaFoldDB" id="A0A8T9C7N6"/>
<dbReference type="OrthoDB" id="3518533at2759"/>
<dbReference type="InterPro" id="IPR057229">
    <property type="entry name" value="DUF7907"/>
</dbReference>
<feature type="chain" id="PRO_5035800430" description="DUF7907 domain-containing protein" evidence="1">
    <location>
        <begin position="21"/>
        <end position="189"/>
    </location>
</feature>
<evidence type="ECO:0000256" key="1">
    <source>
        <dbReference type="SAM" id="SignalP"/>
    </source>
</evidence>
<evidence type="ECO:0000313" key="3">
    <source>
        <dbReference type="EMBL" id="TVY73476.1"/>
    </source>
</evidence>
<sequence length="189" mass="20407">MVSMRNLALAASTIVGFTSAAPTMEARTTETYTPGTLNNTQEFYIKMSVTSGDTSFNNKYLEAYHTGAGLADPTFTNETDARVPSFLNGTSLQFDVGDFPFSPNAYLGDSNYARWEPVTIGTGYSTGWVNNATAGGLVVQDEAFAGWIVCEWYHGVNAPQLFALITGYATDLDDIPSSCALVNLVPEFF</sequence>
<feature type="domain" description="DUF7907" evidence="2">
    <location>
        <begin position="40"/>
        <end position="188"/>
    </location>
</feature>
<gene>
    <name evidence="3" type="ORF">LSUE1_G007416</name>
</gene>
<feature type="signal peptide" evidence="1">
    <location>
        <begin position="1"/>
        <end position="20"/>
    </location>
</feature>
<dbReference type="Proteomes" id="UP000469558">
    <property type="component" value="Unassembled WGS sequence"/>
</dbReference>
<proteinExistence type="predicted"/>
<keyword evidence="4" id="KW-1185">Reference proteome</keyword>
<protein>
    <recommendedName>
        <fullName evidence="2">DUF7907 domain-containing protein</fullName>
    </recommendedName>
</protein>
<accession>A0A8T9C7N6</accession>
<comment type="caution">
    <text evidence="3">The sequence shown here is derived from an EMBL/GenBank/DDBJ whole genome shotgun (WGS) entry which is preliminary data.</text>
</comment>
<dbReference type="Pfam" id="PF25484">
    <property type="entry name" value="DUF7907"/>
    <property type="match status" value="1"/>
</dbReference>
<evidence type="ECO:0000259" key="2">
    <source>
        <dbReference type="Pfam" id="PF25484"/>
    </source>
</evidence>
<name>A0A8T9C7N6_9HELO</name>
<organism evidence="3 4">
    <name type="scientific">Lachnellula suecica</name>
    <dbReference type="NCBI Taxonomy" id="602035"/>
    <lineage>
        <taxon>Eukaryota</taxon>
        <taxon>Fungi</taxon>
        <taxon>Dikarya</taxon>
        <taxon>Ascomycota</taxon>
        <taxon>Pezizomycotina</taxon>
        <taxon>Leotiomycetes</taxon>
        <taxon>Helotiales</taxon>
        <taxon>Lachnaceae</taxon>
        <taxon>Lachnellula</taxon>
    </lineage>
</organism>